<evidence type="ECO:0000259" key="11">
    <source>
        <dbReference type="PROSITE" id="PS50885"/>
    </source>
</evidence>
<protein>
    <submittedName>
        <fullName evidence="12">HAMP domain-containing protein</fullName>
    </submittedName>
</protein>
<dbReference type="GO" id="GO:0005886">
    <property type="term" value="C:plasma membrane"/>
    <property type="evidence" value="ECO:0007669"/>
    <property type="project" value="UniProtKB-SubCell"/>
</dbReference>
<dbReference type="AlphaFoldDB" id="A0A7V7UDK0"/>
<dbReference type="OrthoDB" id="5449717at2"/>
<dbReference type="PROSITE" id="PS50111">
    <property type="entry name" value="CHEMOTAXIS_TRANSDUC_2"/>
    <property type="match status" value="1"/>
</dbReference>
<reference evidence="12 13" key="2">
    <citation type="submission" date="2020-02" db="EMBL/GenBank/DDBJ databases">
        <title>Candidatus Galacturonibacter soehngenii shows hetero-acetogenic catabolism of galacturonic acid but lacks a canonical carbon monoxide dehydrogenase/acetyl-CoA synthase complex.</title>
        <authorList>
            <person name="Diender M."/>
            <person name="Stouten G.R."/>
            <person name="Petersen J.F."/>
            <person name="Nielsen P.H."/>
            <person name="Dueholm M.S."/>
            <person name="Pronk J.T."/>
            <person name="Van Loosdrecht M.C.M."/>
        </authorList>
    </citation>
    <scope>NUCLEOTIDE SEQUENCE [LARGE SCALE GENOMIC DNA]</scope>
    <source>
        <strain evidence="12">GalUA</strain>
    </source>
</reference>
<dbReference type="Pfam" id="PF17202">
    <property type="entry name" value="sCache_3_3"/>
    <property type="match status" value="1"/>
</dbReference>
<sequence length="586" mass="63636">MKEKMTQKQRKGIKIIIKMLIIIVIPLLLQSIVTIISSTTKMTSLSNSLIHHELNTGVYFLETTLSSYGTGDLTYESGILYKGGKDVSDILDTLDHFKQNTNVDSTIFYGDTRVETSLKQSDGSRIIGTKANDKVIKAVLGKGESYFDTNITINGQSYYGYYIPLYQPSTNEIIGMLFAGLPRAQTVTSINKSIVQNIIIAAVVLLISLILGIFFVGLIVKAISGIVVHVNKLANGDLDEDVQSKLLTRSDEIGDISRSLQSLIHSFTDILHKILSTADSLAEFSGKFKASFAAISESIDNIDTAVDEIANGATSQADETQKANNEMTNIGKAIDFAFSNVESLTANAQKMTELNTTANSTLSELLEISQKTKESVDVVQEQTNITNQSALQIQAATDLIADIASQTNLLSLNASIEAARAGEHGRGFAVVAEEIRILADQSKESANTINTIVNDLINNSNTSVNTMSQVAKNITNQNEKLYLTKDMFTTLDGEINEVGDSIKKITILINHLAKMKEKVLNSVENLAAIAQENAASTQETSASMIELSKIVADCTLATEDIVTLAEELAANTKQFRLNQKNVIAEL</sequence>
<keyword evidence="5 9" id="KW-0472">Membrane</keyword>
<dbReference type="Gene3D" id="6.10.340.10">
    <property type="match status" value="1"/>
</dbReference>
<accession>A0A7V7UDK0</accession>
<dbReference type="Pfam" id="PF00672">
    <property type="entry name" value="HAMP"/>
    <property type="match status" value="1"/>
</dbReference>
<comment type="subcellular location">
    <subcellularLocation>
        <location evidence="1">Cell membrane</location>
        <topology evidence="1">Multi-pass membrane protein</topology>
    </subcellularLocation>
</comment>
<reference evidence="12 13" key="1">
    <citation type="submission" date="2019-09" db="EMBL/GenBank/DDBJ databases">
        <authorList>
            <person name="Valk L.C."/>
        </authorList>
    </citation>
    <scope>NUCLEOTIDE SEQUENCE [LARGE SCALE GENOMIC DNA]</scope>
    <source>
        <strain evidence="12">GalUA</strain>
    </source>
</reference>
<dbReference type="InterPro" id="IPR004089">
    <property type="entry name" value="MCPsignal_dom"/>
</dbReference>
<dbReference type="Proteomes" id="UP000461768">
    <property type="component" value="Unassembled WGS sequence"/>
</dbReference>
<dbReference type="InterPro" id="IPR003660">
    <property type="entry name" value="HAMP_dom"/>
</dbReference>
<dbReference type="GO" id="GO:0006935">
    <property type="term" value="P:chemotaxis"/>
    <property type="evidence" value="ECO:0007669"/>
    <property type="project" value="InterPro"/>
</dbReference>
<comment type="caution">
    <text evidence="12">The sequence shown here is derived from an EMBL/GenBank/DDBJ whole genome shotgun (WGS) entry which is preliminary data.</text>
</comment>
<evidence type="ECO:0000256" key="9">
    <source>
        <dbReference type="SAM" id="Phobius"/>
    </source>
</evidence>
<dbReference type="SUPFAM" id="SSF58104">
    <property type="entry name" value="Methyl-accepting chemotaxis protein (MCP) signaling domain"/>
    <property type="match status" value="1"/>
</dbReference>
<feature type="transmembrane region" description="Helical" evidence="9">
    <location>
        <begin position="12"/>
        <end position="36"/>
    </location>
</feature>
<proteinExistence type="inferred from homology"/>
<evidence type="ECO:0000256" key="5">
    <source>
        <dbReference type="ARBA" id="ARBA00023136"/>
    </source>
</evidence>
<feature type="transmembrane region" description="Helical" evidence="9">
    <location>
        <begin position="198"/>
        <end position="220"/>
    </location>
</feature>
<keyword evidence="3 9" id="KW-0812">Transmembrane</keyword>
<dbReference type="Pfam" id="PF00015">
    <property type="entry name" value="MCPsignal"/>
    <property type="match status" value="1"/>
</dbReference>
<dbReference type="InterPro" id="IPR033463">
    <property type="entry name" value="sCache_3"/>
</dbReference>
<evidence type="ECO:0000313" key="13">
    <source>
        <dbReference type="Proteomes" id="UP000461768"/>
    </source>
</evidence>
<dbReference type="GO" id="GO:0007165">
    <property type="term" value="P:signal transduction"/>
    <property type="evidence" value="ECO:0007669"/>
    <property type="project" value="UniProtKB-KW"/>
</dbReference>
<evidence type="ECO:0000259" key="10">
    <source>
        <dbReference type="PROSITE" id="PS50111"/>
    </source>
</evidence>
<dbReference type="Gene3D" id="1.10.287.950">
    <property type="entry name" value="Methyl-accepting chemotaxis protein"/>
    <property type="match status" value="1"/>
</dbReference>
<dbReference type="SMART" id="SM00304">
    <property type="entry name" value="HAMP"/>
    <property type="match status" value="2"/>
</dbReference>
<dbReference type="PANTHER" id="PTHR32089">
    <property type="entry name" value="METHYL-ACCEPTING CHEMOTAXIS PROTEIN MCPB"/>
    <property type="match status" value="1"/>
</dbReference>
<evidence type="ECO:0000256" key="2">
    <source>
        <dbReference type="ARBA" id="ARBA00022475"/>
    </source>
</evidence>
<evidence type="ECO:0000313" key="12">
    <source>
        <dbReference type="EMBL" id="KAB1440657.1"/>
    </source>
</evidence>
<evidence type="ECO:0000256" key="6">
    <source>
        <dbReference type="ARBA" id="ARBA00023224"/>
    </source>
</evidence>
<keyword evidence="13" id="KW-1185">Reference proteome</keyword>
<evidence type="ECO:0000256" key="8">
    <source>
        <dbReference type="PROSITE-ProRule" id="PRU00284"/>
    </source>
</evidence>
<dbReference type="SUPFAM" id="SSF103190">
    <property type="entry name" value="Sensory domain-like"/>
    <property type="match status" value="1"/>
</dbReference>
<evidence type="ECO:0000256" key="7">
    <source>
        <dbReference type="ARBA" id="ARBA00029447"/>
    </source>
</evidence>
<keyword evidence="6 8" id="KW-0807">Transducer</keyword>
<organism evidence="12 13">
    <name type="scientific">Candidatus Galacturonatibacter soehngenii</name>
    <dbReference type="NCBI Taxonomy" id="2307010"/>
    <lineage>
        <taxon>Bacteria</taxon>
        <taxon>Bacillati</taxon>
        <taxon>Bacillota</taxon>
        <taxon>Clostridia</taxon>
        <taxon>Lachnospirales</taxon>
        <taxon>Lachnospiraceae</taxon>
        <taxon>Candidatus Galacturonatibacter</taxon>
    </lineage>
</organism>
<dbReference type="GO" id="GO:0004888">
    <property type="term" value="F:transmembrane signaling receptor activity"/>
    <property type="evidence" value="ECO:0007669"/>
    <property type="project" value="InterPro"/>
</dbReference>
<name>A0A7V7UDK0_9FIRM</name>
<dbReference type="SMART" id="SM00283">
    <property type="entry name" value="MA"/>
    <property type="match status" value="1"/>
</dbReference>
<evidence type="ECO:0000256" key="1">
    <source>
        <dbReference type="ARBA" id="ARBA00004651"/>
    </source>
</evidence>
<dbReference type="PRINTS" id="PR00260">
    <property type="entry name" value="CHEMTRNSDUCR"/>
</dbReference>
<evidence type="ECO:0000256" key="4">
    <source>
        <dbReference type="ARBA" id="ARBA00022989"/>
    </source>
</evidence>
<gene>
    <name evidence="12" type="ORF">F7O84_02185</name>
</gene>
<keyword evidence="2" id="KW-1003">Cell membrane</keyword>
<dbReference type="EMBL" id="WAGX01000003">
    <property type="protein sequence ID" value="KAB1440657.1"/>
    <property type="molecule type" value="Genomic_DNA"/>
</dbReference>
<comment type="similarity">
    <text evidence="7">Belongs to the methyl-accepting chemotaxis (MCP) protein family.</text>
</comment>
<feature type="domain" description="HAMP" evidence="11">
    <location>
        <begin position="217"/>
        <end position="272"/>
    </location>
</feature>
<evidence type="ECO:0000256" key="3">
    <source>
        <dbReference type="ARBA" id="ARBA00022692"/>
    </source>
</evidence>
<feature type="domain" description="Methyl-accepting transducer" evidence="10">
    <location>
        <begin position="291"/>
        <end position="548"/>
    </location>
</feature>
<dbReference type="PROSITE" id="PS50885">
    <property type="entry name" value="HAMP"/>
    <property type="match status" value="1"/>
</dbReference>
<dbReference type="InterPro" id="IPR029151">
    <property type="entry name" value="Sensor-like_sf"/>
</dbReference>
<dbReference type="InterPro" id="IPR004090">
    <property type="entry name" value="Chemotax_Me-accpt_rcpt"/>
</dbReference>
<dbReference type="PANTHER" id="PTHR32089:SF112">
    <property type="entry name" value="LYSOZYME-LIKE PROTEIN-RELATED"/>
    <property type="match status" value="1"/>
</dbReference>
<dbReference type="CDD" id="cd06225">
    <property type="entry name" value="HAMP"/>
    <property type="match status" value="1"/>
</dbReference>
<dbReference type="RefSeq" id="WP_151141370.1">
    <property type="nucleotide sequence ID" value="NZ_WAGX01000003.1"/>
</dbReference>
<keyword evidence="4 9" id="KW-1133">Transmembrane helix</keyword>